<evidence type="ECO:0000256" key="1">
    <source>
        <dbReference type="SAM" id="MobiDB-lite"/>
    </source>
</evidence>
<dbReference type="Proteomes" id="UP000774947">
    <property type="component" value="Unassembled WGS sequence"/>
</dbReference>
<name>A0A921DVU3_9LACO</name>
<gene>
    <name evidence="2" type="ORF">K8W17_05855</name>
</gene>
<organism evidence="2 3">
    <name type="scientific">Lapidilactobacillus dextrinicus</name>
    <dbReference type="NCBI Taxonomy" id="51664"/>
    <lineage>
        <taxon>Bacteria</taxon>
        <taxon>Bacillati</taxon>
        <taxon>Bacillota</taxon>
        <taxon>Bacilli</taxon>
        <taxon>Lactobacillales</taxon>
        <taxon>Lactobacillaceae</taxon>
        <taxon>Lapidilactobacillus</taxon>
    </lineage>
</organism>
<reference evidence="2" key="2">
    <citation type="submission" date="2021-09" db="EMBL/GenBank/DDBJ databases">
        <authorList>
            <person name="Gilroy R."/>
        </authorList>
    </citation>
    <scope>NUCLEOTIDE SEQUENCE</scope>
    <source>
        <strain evidence="2">CHK173-2119</strain>
    </source>
</reference>
<protein>
    <submittedName>
        <fullName evidence="2">Uncharacterized protein</fullName>
    </submittedName>
</protein>
<evidence type="ECO:0000313" key="2">
    <source>
        <dbReference type="EMBL" id="HJE15584.1"/>
    </source>
</evidence>
<accession>A0A921DVU3</accession>
<feature type="region of interest" description="Disordered" evidence="1">
    <location>
        <begin position="62"/>
        <end position="95"/>
    </location>
</feature>
<proteinExistence type="predicted"/>
<comment type="caution">
    <text evidence="2">The sequence shown here is derived from an EMBL/GenBank/DDBJ whole genome shotgun (WGS) entry which is preliminary data.</text>
</comment>
<dbReference type="AlphaFoldDB" id="A0A921DVU3"/>
<dbReference type="EMBL" id="DYXY01000147">
    <property type="protein sequence ID" value="HJE15584.1"/>
    <property type="molecule type" value="Genomic_DNA"/>
</dbReference>
<reference evidence="2" key="1">
    <citation type="journal article" date="2021" name="PeerJ">
        <title>Extensive microbial diversity within the chicken gut microbiome revealed by metagenomics and culture.</title>
        <authorList>
            <person name="Gilroy R."/>
            <person name="Ravi A."/>
            <person name="Getino M."/>
            <person name="Pursley I."/>
            <person name="Horton D.L."/>
            <person name="Alikhan N.F."/>
            <person name="Baker D."/>
            <person name="Gharbi K."/>
            <person name="Hall N."/>
            <person name="Watson M."/>
            <person name="Adriaenssens E.M."/>
            <person name="Foster-Nyarko E."/>
            <person name="Jarju S."/>
            <person name="Secka A."/>
            <person name="Antonio M."/>
            <person name="Oren A."/>
            <person name="Chaudhuri R.R."/>
            <person name="La Ragione R."/>
            <person name="Hildebrand F."/>
            <person name="Pallen M.J."/>
        </authorList>
    </citation>
    <scope>NUCLEOTIDE SEQUENCE</scope>
    <source>
        <strain evidence="2">CHK173-2119</strain>
    </source>
</reference>
<feature type="compositionally biased region" description="Basic and acidic residues" evidence="1">
    <location>
        <begin position="86"/>
        <end position="95"/>
    </location>
</feature>
<sequence length="95" mass="11534">MMIHIDIDNETQNITLLLKSNKVTSWDYANSQTEHELKKIRQAQEQLKRIKQEELYQQKQRKLRQQRFLKQEQENQSKINNKKKSYGKENDGPDF</sequence>
<evidence type="ECO:0000313" key="3">
    <source>
        <dbReference type="Proteomes" id="UP000774947"/>
    </source>
</evidence>